<proteinExistence type="predicted"/>
<evidence type="ECO:0000313" key="3">
    <source>
        <dbReference type="Proteomes" id="UP000234166"/>
    </source>
</evidence>
<dbReference type="InterPro" id="IPR027417">
    <property type="entry name" value="P-loop_NTPase"/>
</dbReference>
<dbReference type="InterPro" id="IPR018145">
    <property type="entry name" value="CagE_TrbE_VirB_cntrl_dom"/>
</dbReference>
<dbReference type="AlphaFoldDB" id="A0AB38DXH2"/>
<gene>
    <name evidence="2" type="ORF">XAP7430_20004</name>
</gene>
<evidence type="ECO:0000313" key="2">
    <source>
        <dbReference type="EMBL" id="SON84680.1"/>
    </source>
</evidence>
<dbReference type="Pfam" id="PF03135">
    <property type="entry name" value="CagE_TrbE_VirB"/>
    <property type="match status" value="1"/>
</dbReference>
<feature type="domain" description="CagE TrbE VirB component of type IV transporter system central" evidence="1">
    <location>
        <begin position="234"/>
        <end position="398"/>
    </location>
</feature>
<name>A0AB38DXH2_XANCH</name>
<reference evidence="2 3" key="1">
    <citation type="submission" date="2017-10" db="EMBL/GenBank/DDBJ databases">
        <authorList>
            <person name="Regsiter A."/>
            <person name="William W."/>
        </authorList>
    </citation>
    <scope>NUCLEOTIDE SEQUENCE [LARGE SCALE GENOMIC DNA]</scope>
    <source>
        <strain evidence="2 3">CFBP7430</strain>
    </source>
</reference>
<dbReference type="SUPFAM" id="SSF52540">
    <property type="entry name" value="P-loop containing nucleoside triphosphate hydrolases"/>
    <property type="match status" value="1"/>
</dbReference>
<dbReference type="GO" id="GO:0005524">
    <property type="term" value="F:ATP binding"/>
    <property type="evidence" value="ECO:0007669"/>
    <property type="project" value="InterPro"/>
</dbReference>
<comment type="caution">
    <text evidence="2">The sequence shown here is derived from an EMBL/GenBank/DDBJ whole genome shotgun (WGS) entry which is preliminary data.</text>
</comment>
<protein>
    <submittedName>
        <fullName evidence="2">Type IV secretory pathway, VirB4 component</fullName>
    </submittedName>
</protein>
<accession>A0AB38DXH2</accession>
<sequence length="514" mass="57567">MQRLPKYSNEPTDIGDVLPWAYLVAHGVVLNRNASLITTLRFRGPDLDSATKHELIAVSAQMNNLFRRLGDGWYFQIDAQRAPSTNYPSGEHFPDPMSYLIDEERRTIAETGIHFETTYYFTLGWLPPKARESTARAWFFTDPDGQRKSAANRDRQTINDWLDKFLVERVRLLEAFSAILPEVHALDDSELLTYLHDTISTKRHPVVPGDVSQELCRVLPDTPLIGGKEPKLGKHHMGIITVRQFPTQTTPGILDRLNRMGMAYRWVTRWVALDKATADKEMKKIQREWFSGRKSFMVILKELLSKSESALENPEALANAADANAAMQEIAAQAVGYGYFTQSLIVLDTDPRRLETKLRAVEREINGLGFVTIDEARDGNAIDAFLGAVPGNAQHNIRRPMVSTLNLAHAMPSSSVWAGPRYCQNDLFPGNARLDHSPPHMFVVTGETTPFRFSTYVGDVGHAMVIGPTGAGKSLFLNLAETQFRRYESAQVYIFDKGGSSRIPPTMWGGASTT</sequence>
<dbReference type="EMBL" id="OCYS01000072">
    <property type="protein sequence ID" value="SON84680.1"/>
    <property type="molecule type" value="Genomic_DNA"/>
</dbReference>
<dbReference type="Proteomes" id="UP000234166">
    <property type="component" value="Unassembled WGS sequence"/>
</dbReference>
<organism evidence="2 3">
    <name type="scientific">Xanthomonas campestris pv. phaseoli</name>
    <dbReference type="NCBI Taxonomy" id="317013"/>
    <lineage>
        <taxon>Bacteria</taxon>
        <taxon>Pseudomonadati</taxon>
        <taxon>Pseudomonadota</taxon>
        <taxon>Gammaproteobacteria</taxon>
        <taxon>Lysobacterales</taxon>
        <taxon>Lysobacteraceae</taxon>
        <taxon>Xanthomonas</taxon>
    </lineage>
</organism>
<evidence type="ECO:0000259" key="1">
    <source>
        <dbReference type="Pfam" id="PF03135"/>
    </source>
</evidence>